<evidence type="ECO:0000313" key="2">
    <source>
        <dbReference type="EMBL" id="MDR7090527.1"/>
    </source>
</evidence>
<accession>A0ABU1UZ98</accession>
<comment type="caution">
    <text evidence="2">The sequence shown here is derived from an EMBL/GenBank/DDBJ whole genome shotgun (WGS) entry which is preliminary data.</text>
</comment>
<feature type="signal peptide" evidence="1">
    <location>
        <begin position="1"/>
        <end position="28"/>
    </location>
</feature>
<sequence>MIKRFFWYGYSPIFVMFCAMSLSATVMADGLTDFRSALTQLKSTDPIAVNAQFKLFGRSGEHDELIEREGVINMRLEDGANGLQAVYSPALIGQLHAEELAKIEDENVKNSALNAVGQFQYWEWRELLYPAAQMELMLGRCRFVSEKMDVFNGSPTRLLTFSMPKEKIDKSFRQYVKKYKNHLQIWIDDKGVPLASQLTEKGSGRIFIVIGFTFKNEIYTEYRQQNGRLIAVKREVKDESSGATMQSQRHFIATVNLVN</sequence>
<proteinExistence type="predicted"/>
<feature type="chain" id="PRO_5046157276" description="Outer membrane lipoprotein-sorting protein" evidence="1">
    <location>
        <begin position="29"/>
        <end position="259"/>
    </location>
</feature>
<keyword evidence="1" id="KW-0732">Signal</keyword>
<reference evidence="2 3" key="1">
    <citation type="submission" date="2023-07" db="EMBL/GenBank/DDBJ databases">
        <title>Sorghum-associated microbial communities from plants grown in Nebraska, USA.</title>
        <authorList>
            <person name="Schachtman D."/>
        </authorList>
    </citation>
    <scope>NUCLEOTIDE SEQUENCE [LARGE SCALE GENOMIC DNA]</scope>
    <source>
        <strain evidence="2 3">BE190</strain>
    </source>
</reference>
<dbReference type="RefSeq" id="WP_310072913.1">
    <property type="nucleotide sequence ID" value="NZ_JAVDVX010000004.1"/>
</dbReference>
<organism evidence="2 3">
    <name type="scientific">Cellvibrio fibrivorans</name>
    <dbReference type="NCBI Taxonomy" id="126350"/>
    <lineage>
        <taxon>Bacteria</taxon>
        <taxon>Pseudomonadati</taxon>
        <taxon>Pseudomonadota</taxon>
        <taxon>Gammaproteobacteria</taxon>
        <taxon>Cellvibrionales</taxon>
        <taxon>Cellvibrionaceae</taxon>
        <taxon>Cellvibrio</taxon>
    </lineage>
</organism>
<evidence type="ECO:0000313" key="3">
    <source>
        <dbReference type="Proteomes" id="UP001253595"/>
    </source>
</evidence>
<gene>
    <name evidence="2" type="ORF">J2X05_002551</name>
</gene>
<protein>
    <recommendedName>
        <fullName evidence="4">Outer membrane lipoprotein-sorting protein</fullName>
    </recommendedName>
</protein>
<keyword evidence="3" id="KW-1185">Reference proteome</keyword>
<dbReference type="Proteomes" id="UP001253595">
    <property type="component" value="Unassembled WGS sequence"/>
</dbReference>
<dbReference type="EMBL" id="JAVDVX010000004">
    <property type="protein sequence ID" value="MDR7090527.1"/>
    <property type="molecule type" value="Genomic_DNA"/>
</dbReference>
<name>A0ABU1UZ98_9GAMM</name>
<evidence type="ECO:0000256" key="1">
    <source>
        <dbReference type="SAM" id="SignalP"/>
    </source>
</evidence>
<evidence type="ECO:0008006" key="4">
    <source>
        <dbReference type="Google" id="ProtNLM"/>
    </source>
</evidence>